<evidence type="ECO:0000256" key="1">
    <source>
        <dbReference type="SAM" id="SignalP"/>
    </source>
</evidence>
<evidence type="ECO:0000259" key="2">
    <source>
        <dbReference type="Pfam" id="PF09917"/>
    </source>
</evidence>
<evidence type="ECO:0000313" key="4">
    <source>
        <dbReference type="Proteomes" id="UP000700732"/>
    </source>
</evidence>
<dbReference type="Proteomes" id="UP000700732">
    <property type="component" value="Unassembled WGS sequence"/>
</dbReference>
<keyword evidence="1" id="KW-0732">Signal</keyword>
<sequence length="141" mass="15996">MNVSQNRNYVWALSLVFLTLWPSSANSSADHTADQILGRWLFPSQGASVELYRHGDLYFGRVVEVSPVSREEMGLVKDQLIMKNLTFDGRGWSGGELINPKTGNHFGVELSMRDAKTLTASVYKGFRWLRKEYVLTRPTNL</sequence>
<feature type="domain" description="DUF2147" evidence="2">
    <location>
        <begin position="38"/>
        <end position="137"/>
    </location>
</feature>
<accession>A0ABR6WCH9</accession>
<keyword evidence="4" id="KW-1185">Reference proteome</keyword>
<organism evidence="3 4">
    <name type="scientific">Spirosoma utsteinense</name>
    <dbReference type="NCBI Taxonomy" id="2585773"/>
    <lineage>
        <taxon>Bacteria</taxon>
        <taxon>Pseudomonadati</taxon>
        <taxon>Bacteroidota</taxon>
        <taxon>Cytophagia</taxon>
        <taxon>Cytophagales</taxon>
        <taxon>Cytophagaceae</taxon>
        <taxon>Spirosoma</taxon>
    </lineage>
</organism>
<feature type="signal peptide" evidence="1">
    <location>
        <begin position="1"/>
        <end position="27"/>
    </location>
</feature>
<dbReference type="Pfam" id="PF09917">
    <property type="entry name" value="DUF2147"/>
    <property type="match status" value="1"/>
</dbReference>
<evidence type="ECO:0000313" key="3">
    <source>
        <dbReference type="EMBL" id="MBC3793632.1"/>
    </source>
</evidence>
<dbReference type="InterPro" id="IPR019223">
    <property type="entry name" value="DUF2147"/>
</dbReference>
<comment type="caution">
    <text evidence="3">The sequence shown here is derived from an EMBL/GenBank/DDBJ whole genome shotgun (WGS) entry which is preliminary data.</text>
</comment>
<protein>
    <recommendedName>
        <fullName evidence="2">DUF2147 domain-containing protein</fullName>
    </recommendedName>
</protein>
<reference evidence="3 4" key="1">
    <citation type="submission" date="2019-06" db="EMBL/GenBank/DDBJ databases">
        <title>Spirosoma utsteinense sp. nov. isolated from Antarctic ice-free soils.</title>
        <authorList>
            <person name="Tahon G."/>
        </authorList>
    </citation>
    <scope>NUCLEOTIDE SEQUENCE [LARGE SCALE GENOMIC DNA]</scope>
    <source>
        <strain evidence="3 4">LMG 31447</strain>
    </source>
</reference>
<dbReference type="EMBL" id="VFIA01000029">
    <property type="protein sequence ID" value="MBC3793632.1"/>
    <property type="molecule type" value="Genomic_DNA"/>
</dbReference>
<feature type="chain" id="PRO_5045169277" description="DUF2147 domain-containing protein" evidence="1">
    <location>
        <begin position="28"/>
        <end position="141"/>
    </location>
</feature>
<proteinExistence type="predicted"/>
<gene>
    <name evidence="3" type="ORF">FH603_4151</name>
</gene>
<name>A0ABR6WCH9_9BACT</name>
<dbReference type="Gene3D" id="2.40.128.520">
    <property type="match status" value="1"/>
</dbReference>
<dbReference type="RefSeq" id="WP_186739492.1">
    <property type="nucleotide sequence ID" value="NZ_VFIA01000029.1"/>
</dbReference>